<evidence type="ECO:0000313" key="2">
    <source>
        <dbReference type="EMBL" id="GGN95879.1"/>
    </source>
</evidence>
<gene>
    <name evidence="2" type="ORF">GCM10011579_096780</name>
</gene>
<keyword evidence="3" id="KW-1185">Reference proteome</keyword>
<sequence length="64" mass="6694">MGAGVGDLVAMEEAIEVACRHAELESVCARVAGMSKPLCLGALFIALIVVSTVVALLWRHGCRV</sequence>
<dbReference type="Proteomes" id="UP000600365">
    <property type="component" value="Unassembled WGS sequence"/>
</dbReference>
<proteinExistence type="predicted"/>
<reference evidence="2 3" key="1">
    <citation type="journal article" date="2014" name="Int. J. Syst. Evol. Microbiol.">
        <title>Complete genome sequence of Corynebacterium casei LMG S-19264T (=DSM 44701T), isolated from a smear-ripened cheese.</title>
        <authorList>
            <consortium name="US DOE Joint Genome Institute (JGI-PGF)"/>
            <person name="Walter F."/>
            <person name="Albersmeier A."/>
            <person name="Kalinowski J."/>
            <person name="Ruckert C."/>
        </authorList>
    </citation>
    <scope>NUCLEOTIDE SEQUENCE [LARGE SCALE GENOMIC DNA]</scope>
    <source>
        <strain evidence="2 3">CGMCC 4.7111</strain>
    </source>
</reference>
<dbReference type="AlphaFoldDB" id="A0A917YF27"/>
<accession>A0A917YF27</accession>
<feature type="transmembrane region" description="Helical" evidence="1">
    <location>
        <begin position="40"/>
        <end position="58"/>
    </location>
</feature>
<dbReference type="EMBL" id="BMMM01000034">
    <property type="protein sequence ID" value="GGN95879.1"/>
    <property type="molecule type" value="Genomic_DNA"/>
</dbReference>
<protein>
    <submittedName>
        <fullName evidence="2">Uncharacterized protein</fullName>
    </submittedName>
</protein>
<evidence type="ECO:0000256" key="1">
    <source>
        <dbReference type="SAM" id="Phobius"/>
    </source>
</evidence>
<comment type="caution">
    <text evidence="2">The sequence shown here is derived from an EMBL/GenBank/DDBJ whole genome shotgun (WGS) entry which is preliminary data.</text>
</comment>
<keyword evidence="1" id="KW-1133">Transmembrane helix</keyword>
<evidence type="ECO:0000313" key="3">
    <source>
        <dbReference type="Proteomes" id="UP000600365"/>
    </source>
</evidence>
<name>A0A917YF27_9ACTN</name>
<keyword evidence="1" id="KW-0812">Transmembrane</keyword>
<organism evidence="2 3">
    <name type="scientific">Streptomyces albiflavescens</name>
    <dbReference type="NCBI Taxonomy" id="1623582"/>
    <lineage>
        <taxon>Bacteria</taxon>
        <taxon>Bacillati</taxon>
        <taxon>Actinomycetota</taxon>
        <taxon>Actinomycetes</taxon>
        <taxon>Kitasatosporales</taxon>
        <taxon>Streptomycetaceae</taxon>
        <taxon>Streptomyces</taxon>
    </lineage>
</organism>
<keyword evidence="1" id="KW-0472">Membrane</keyword>